<dbReference type="InterPro" id="IPR052021">
    <property type="entry name" value="Type-I_RS_S_subunit"/>
</dbReference>
<evidence type="ECO:0000313" key="5">
    <source>
        <dbReference type="EMBL" id="PZO37607.1"/>
    </source>
</evidence>
<evidence type="ECO:0000313" key="6">
    <source>
        <dbReference type="Proteomes" id="UP000249081"/>
    </source>
</evidence>
<accession>A0A2W4W2A4</accession>
<dbReference type="CDD" id="cd17276">
    <property type="entry name" value="RMtype1_S_Sau1132ORF3780P-TRD1-CR1_like"/>
    <property type="match status" value="1"/>
</dbReference>
<keyword evidence="5" id="KW-0540">Nuclease</keyword>
<proteinExistence type="inferred from homology"/>
<organism evidence="5 6">
    <name type="scientific">Shackletoniella antarctica</name>
    <dbReference type="NCBI Taxonomy" id="268115"/>
    <lineage>
        <taxon>Bacteria</taxon>
        <taxon>Bacillati</taxon>
        <taxon>Cyanobacteriota</taxon>
        <taxon>Cyanophyceae</taxon>
        <taxon>Oculatellales</taxon>
        <taxon>Oculatellaceae</taxon>
        <taxon>Shackletoniella</taxon>
    </lineage>
</organism>
<comment type="similarity">
    <text evidence="1">Belongs to the type-I restriction system S methylase family.</text>
</comment>
<sequence>MVKEGYKQTEIGVIPEDWDVCCIDFAAKLSSGTTPSRSQEDRYYRNGKYPWVKTTDLNNSRITATEEKVTQEALDETCLQVYPPGTVFIAMYGGFNQIGRTGLLEISAAVNQALIAIQPKASKLNSGYLLATLNYRVEHWKSVASSSRKDPNITSQDVRNFTLPLPDIEEQRAIAATLSDVDALIAALDKLIAKKRHLKTATMQQLLTGKKRLPGFGGDWSKKQIGTEIDLLTGFPFPSEQYFDSGIKLLRGSNIKRGVTDWSDDLVQYWPEVTSDISQYVLNEGDIVVAMDGSLVGRSFARLSKDDLPALLLQRVARIRSDKIDMGYLKEWICSKFFTEHCDAVKTVTAIPHISPGDIRSFTIQVPPNQEEQRAIATVLSDMDTDIAALETRRAKTQAIKQGMMQQLLTGKVRLV</sequence>
<dbReference type="InterPro" id="IPR044946">
    <property type="entry name" value="Restrct_endonuc_typeI_TRD_sf"/>
</dbReference>
<dbReference type="InterPro" id="IPR000055">
    <property type="entry name" value="Restrct_endonuc_typeI_TRD"/>
</dbReference>
<dbReference type="PANTHER" id="PTHR30408">
    <property type="entry name" value="TYPE-1 RESTRICTION ENZYME ECOKI SPECIFICITY PROTEIN"/>
    <property type="match status" value="1"/>
</dbReference>
<dbReference type="GO" id="GO:0004519">
    <property type="term" value="F:endonuclease activity"/>
    <property type="evidence" value="ECO:0007669"/>
    <property type="project" value="UniProtKB-KW"/>
</dbReference>
<reference evidence="6" key="1">
    <citation type="submission" date="2018-04" db="EMBL/GenBank/DDBJ databases">
        <authorList>
            <person name="Cornet L."/>
        </authorList>
    </citation>
    <scope>NUCLEOTIDE SEQUENCE [LARGE SCALE GENOMIC DNA]</scope>
</reference>
<dbReference type="EMBL" id="QBMN01000118">
    <property type="protein sequence ID" value="PZO37607.1"/>
    <property type="molecule type" value="Genomic_DNA"/>
</dbReference>
<evidence type="ECO:0000259" key="4">
    <source>
        <dbReference type="Pfam" id="PF01420"/>
    </source>
</evidence>
<dbReference type="GO" id="GO:0003677">
    <property type="term" value="F:DNA binding"/>
    <property type="evidence" value="ECO:0007669"/>
    <property type="project" value="UniProtKB-KW"/>
</dbReference>
<keyword evidence="5" id="KW-0255">Endonuclease</keyword>
<dbReference type="PANTHER" id="PTHR30408:SF12">
    <property type="entry name" value="TYPE I RESTRICTION ENZYME MJAVIII SPECIFICITY SUBUNIT"/>
    <property type="match status" value="1"/>
</dbReference>
<name>A0A2W4W2A4_9CYAN</name>
<evidence type="ECO:0000256" key="3">
    <source>
        <dbReference type="ARBA" id="ARBA00023125"/>
    </source>
</evidence>
<dbReference type="CDD" id="cd17259">
    <property type="entry name" value="RMtype1_S_StySKI-TRD2-CR2_like"/>
    <property type="match status" value="1"/>
</dbReference>
<feature type="domain" description="Type I restriction modification DNA specificity" evidence="4">
    <location>
        <begin position="269"/>
        <end position="393"/>
    </location>
</feature>
<dbReference type="Gene3D" id="1.10.287.1120">
    <property type="entry name" value="Bipartite methylase S protein"/>
    <property type="match status" value="1"/>
</dbReference>
<reference evidence="5 6" key="2">
    <citation type="submission" date="2018-06" db="EMBL/GenBank/DDBJ databases">
        <title>Metagenomic assembly of (sub)arctic Cyanobacteria and their associated microbiome from non-axenic cultures.</title>
        <authorList>
            <person name="Baurain D."/>
        </authorList>
    </citation>
    <scope>NUCLEOTIDE SEQUENCE [LARGE SCALE GENOMIC DNA]</scope>
    <source>
        <strain evidence="5">ULC041bin1</strain>
    </source>
</reference>
<dbReference type="Proteomes" id="UP000249081">
    <property type="component" value="Unassembled WGS sequence"/>
</dbReference>
<comment type="caution">
    <text evidence="5">The sequence shown here is derived from an EMBL/GenBank/DDBJ whole genome shotgun (WGS) entry which is preliminary data.</text>
</comment>
<gene>
    <name evidence="5" type="ORF">DCF17_15685</name>
</gene>
<dbReference type="GO" id="GO:0009307">
    <property type="term" value="P:DNA restriction-modification system"/>
    <property type="evidence" value="ECO:0007669"/>
    <property type="project" value="UniProtKB-KW"/>
</dbReference>
<protein>
    <submittedName>
        <fullName evidence="5">Restriction endonuclease subunit S</fullName>
    </submittedName>
</protein>
<dbReference type="SUPFAM" id="SSF116734">
    <property type="entry name" value="DNA methylase specificity domain"/>
    <property type="match status" value="2"/>
</dbReference>
<keyword evidence="3" id="KW-0238">DNA-binding</keyword>
<keyword evidence="2" id="KW-0680">Restriction system</keyword>
<dbReference type="Gene3D" id="3.90.220.20">
    <property type="entry name" value="DNA methylase specificity domains"/>
    <property type="match status" value="2"/>
</dbReference>
<dbReference type="Pfam" id="PF01420">
    <property type="entry name" value="Methylase_S"/>
    <property type="match status" value="2"/>
</dbReference>
<feature type="domain" description="Type I restriction modification DNA specificity" evidence="4">
    <location>
        <begin position="15"/>
        <end position="190"/>
    </location>
</feature>
<evidence type="ECO:0000256" key="1">
    <source>
        <dbReference type="ARBA" id="ARBA00010923"/>
    </source>
</evidence>
<evidence type="ECO:0000256" key="2">
    <source>
        <dbReference type="ARBA" id="ARBA00022747"/>
    </source>
</evidence>
<keyword evidence="5" id="KW-0378">Hydrolase</keyword>
<dbReference type="AlphaFoldDB" id="A0A2W4W2A4"/>